<feature type="region of interest" description="Disordered" evidence="1">
    <location>
        <begin position="1"/>
        <end position="43"/>
    </location>
</feature>
<name>A0A0M0JN66_9EUKA</name>
<dbReference type="AlphaFoldDB" id="A0A0M0JN66"/>
<comment type="caution">
    <text evidence="2">The sequence shown here is derived from an EMBL/GenBank/DDBJ whole genome shotgun (WGS) entry which is preliminary data.</text>
</comment>
<feature type="compositionally biased region" description="Basic and acidic residues" evidence="1">
    <location>
        <begin position="32"/>
        <end position="43"/>
    </location>
</feature>
<reference evidence="3" key="1">
    <citation type="journal article" date="2015" name="PLoS Genet.">
        <title>Genome Sequence and Transcriptome Analyses of Chrysochromulina tobin: Metabolic Tools for Enhanced Algal Fitness in the Prominent Order Prymnesiales (Haptophyceae).</title>
        <authorList>
            <person name="Hovde B.T."/>
            <person name="Deodato C.R."/>
            <person name="Hunsperger H.M."/>
            <person name="Ryken S.A."/>
            <person name="Yost W."/>
            <person name="Jha R.K."/>
            <person name="Patterson J."/>
            <person name="Monnat R.J. Jr."/>
            <person name="Barlow S.B."/>
            <person name="Starkenburg S.R."/>
            <person name="Cattolico R.A."/>
        </authorList>
    </citation>
    <scope>NUCLEOTIDE SEQUENCE</scope>
    <source>
        <strain evidence="3">CCMP291</strain>
    </source>
</reference>
<gene>
    <name evidence="2" type="ORF">Ctob_007632</name>
</gene>
<feature type="compositionally biased region" description="Basic and acidic residues" evidence="1">
    <location>
        <begin position="1"/>
        <end position="12"/>
    </location>
</feature>
<accession>A0A0M0JN66</accession>
<evidence type="ECO:0000313" key="2">
    <source>
        <dbReference type="EMBL" id="KOO28011.1"/>
    </source>
</evidence>
<evidence type="ECO:0000313" key="3">
    <source>
        <dbReference type="Proteomes" id="UP000037460"/>
    </source>
</evidence>
<proteinExistence type="predicted"/>
<dbReference type="Proteomes" id="UP000037460">
    <property type="component" value="Unassembled WGS sequence"/>
</dbReference>
<dbReference type="EMBL" id="JWZX01002634">
    <property type="protein sequence ID" value="KOO28011.1"/>
    <property type="molecule type" value="Genomic_DNA"/>
</dbReference>
<evidence type="ECO:0000256" key="1">
    <source>
        <dbReference type="SAM" id="MobiDB-lite"/>
    </source>
</evidence>
<protein>
    <submittedName>
        <fullName evidence="2">Uncharacterized protein</fullName>
    </submittedName>
</protein>
<organism evidence="2 3">
    <name type="scientific">Chrysochromulina tobinii</name>
    <dbReference type="NCBI Taxonomy" id="1460289"/>
    <lineage>
        <taxon>Eukaryota</taxon>
        <taxon>Haptista</taxon>
        <taxon>Haptophyta</taxon>
        <taxon>Prymnesiophyceae</taxon>
        <taxon>Prymnesiales</taxon>
        <taxon>Chrysochromulinaceae</taxon>
        <taxon>Chrysochromulina</taxon>
    </lineage>
</organism>
<sequence length="138" mass="14849">MPPTRTPKEAPTPRRQRRAGDGGGGIHKERKNRSDAGKAHDNPETRLQVACVAWCDAAGILVDGSPGGAAFMRPAAAGLAVPTCSSSRRAPMARTASPWCSRSAATACWTRRWRGLHAHSSRAGAQRWCARARRILVR</sequence>
<keyword evidence="3" id="KW-1185">Reference proteome</keyword>